<name>H2ZL67_CIOSA</name>
<dbReference type="InterPro" id="IPR026983">
    <property type="entry name" value="DHC"/>
</dbReference>
<reference evidence="3" key="2">
    <citation type="submission" date="2025-08" db="UniProtKB">
        <authorList>
            <consortium name="Ensembl"/>
        </authorList>
    </citation>
    <scope>IDENTIFICATION</scope>
</reference>
<reference evidence="4" key="1">
    <citation type="submission" date="2003-08" db="EMBL/GenBank/DDBJ databases">
        <authorList>
            <person name="Birren B."/>
            <person name="Nusbaum C."/>
            <person name="Abebe A."/>
            <person name="Abouelleil A."/>
            <person name="Adekoya E."/>
            <person name="Ait-zahra M."/>
            <person name="Allen N."/>
            <person name="Allen T."/>
            <person name="An P."/>
            <person name="Anderson M."/>
            <person name="Anderson S."/>
            <person name="Arachchi H."/>
            <person name="Armbruster J."/>
            <person name="Bachantsang P."/>
            <person name="Baldwin J."/>
            <person name="Barry A."/>
            <person name="Bayul T."/>
            <person name="Blitshsteyn B."/>
            <person name="Bloom T."/>
            <person name="Blye J."/>
            <person name="Boguslavskiy L."/>
            <person name="Borowsky M."/>
            <person name="Boukhgalter B."/>
            <person name="Brunache A."/>
            <person name="Butler J."/>
            <person name="Calixte N."/>
            <person name="Calvo S."/>
            <person name="Camarata J."/>
            <person name="Campo K."/>
            <person name="Chang J."/>
            <person name="Cheshatsang Y."/>
            <person name="Citroen M."/>
            <person name="Collymore A."/>
            <person name="Considine T."/>
            <person name="Cook A."/>
            <person name="Cooke P."/>
            <person name="Corum B."/>
            <person name="Cuomo C."/>
            <person name="David R."/>
            <person name="Dawoe T."/>
            <person name="Degray S."/>
            <person name="Dodge S."/>
            <person name="Dooley K."/>
            <person name="Dorje P."/>
            <person name="Dorjee K."/>
            <person name="Dorris L."/>
            <person name="Duffey N."/>
            <person name="Dupes A."/>
            <person name="Elkins T."/>
            <person name="Engels R."/>
            <person name="Erickson J."/>
            <person name="Farina A."/>
            <person name="Faro S."/>
            <person name="Ferreira P."/>
            <person name="Fischer H."/>
            <person name="Fitzgerald M."/>
            <person name="Foley K."/>
            <person name="Gage D."/>
            <person name="Galagan J."/>
            <person name="Gearin G."/>
            <person name="Gnerre S."/>
            <person name="Gnirke A."/>
            <person name="Goyette A."/>
            <person name="Graham J."/>
            <person name="Grandbois E."/>
            <person name="Gyaltsen K."/>
            <person name="Hafez N."/>
            <person name="Hagopian D."/>
            <person name="Hagos B."/>
            <person name="Hall J."/>
            <person name="Hatcher B."/>
            <person name="Heller A."/>
            <person name="Higgins H."/>
            <person name="Honan T."/>
            <person name="Horn A."/>
            <person name="Houde N."/>
            <person name="Hughes L."/>
            <person name="Hulme W."/>
            <person name="Husby E."/>
            <person name="Iliev I."/>
            <person name="Jaffe D."/>
            <person name="Jones C."/>
            <person name="Kamal M."/>
            <person name="Kamat A."/>
            <person name="Kamvysselis M."/>
            <person name="Karlsson E."/>
            <person name="Kells C."/>
            <person name="Kieu A."/>
            <person name="Kisner P."/>
            <person name="Kodira C."/>
            <person name="Kulbokas E."/>
            <person name="Labutti K."/>
            <person name="Lama D."/>
            <person name="Landers T."/>
            <person name="Leger J."/>
            <person name="Levine S."/>
            <person name="Lewis D."/>
            <person name="Lewis T."/>
            <person name="Lindblad-toh K."/>
            <person name="Liu X."/>
            <person name="Lokyitsang T."/>
            <person name="Lokyitsang Y."/>
            <person name="Lucien O."/>
            <person name="Lui A."/>
            <person name="Ma L.J."/>
            <person name="Mabbitt R."/>
            <person name="Macdonald J."/>
            <person name="Maclean C."/>
            <person name="Major J."/>
            <person name="Manning J."/>
            <person name="Marabella R."/>
            <person name="Maru K."/>
            <person name="Matthews C."/>
            <person name="Mauceli E."/>
            <person name="Mccarthy M."/>
            <person name="Mcdonough S."/>
            <person name="Mcghee T."/>
            <person name="Meldrim J."/>
            <person name="Meneus L."/>
            <person name="Mesirov J."/>
            <person name="Mihalev A."/>
            <person name="Mihova T."/>
            <person name="Mikkelsen T."/>
            <person name="Mlenga V."/>
            <person name="Moru K."/>
            <person name="Mozes J."/>
            <person name="Mulrain L."/>
            <person name="Munson G."/>
            <person name="Naylor J."/>
            <person name="Newes C."/>
            <person name="Nguyen C."/>
            <person name="Nguyen N."/>
            <person name="Nguyen T."/>
            <person name="Nicol R."/>
            <person name="Nielsen C."/>
            <person name="Nizzari M."/>
            <person name="Norbu C."/>
            <person name="Norbu N."/>
            <person name="O'donnell P."/>
            <person name="Okoawo O."/>
            <person name="O'leary S."/>
            <person name="Omotosho B."/>
            <person name="O'neill K."/>
            <person name="Osman S."/>
            <person name="Parker S."/>
            <person name="Perrin D."/>
            <person name="Phunkhang P."/>
            <person name="Piqani B."/>
            <person name="Purcell S."/>
            <person name="Rachupka T."/>
            <person name="Ramasamy U."/>
            <person name="Rameau R."/>
            <person name="Ray V."/>
            <person name="Raymond C."/>
            <person name="Retta R."/>
            <person name="Richardson S."/>
            <person name="Rise C."/>
            <person name="Rodriguez J."/>
            <person name="Rogers J."/>
            <person name="Rogov P."/>
            <person name="Rutman M."/>
            <person name="Schupbach R."/>
            <person name="Seaman C."/>
            <person name="Settipalli S."/>
            <person name="Sharpe T."/>
            <person name="Sheridan J."/>
            <person name="Sherpa N."/>
            <person name="Shi J."/>
            <person name="Smirnov S."/>
            <person name="Smith C."/>
            <person name="Sougnez C."/>
            <person name="Spencer B."/>
            <person name="Stalker J."/>
            <person name="Stange-thomann N."/>
            <person name="Stavropoulos S."/>
            <person name="Stetson K."/>
            <person name="Stone C."/>
            <person name="Stone S."/>
            <person name="Stubbs M."/>
            <person name="Talamas J."/>
            <person name="Tchuinga P."/>
            <person name="Tenzing P."/>
            <person name="Tesfaye S."/>
            <person name="Theodore J."/>
            <person name="Thoulutsang Y."/>
            <person name="Topham K."/>
            <person name="Towey S."/>
            <person name="Tsamla T."/>
            <person name="Tsomo N."/>
            <person name="Vallee D."/>
            <person name="Vassiliev H."/>
            <person name="Venkataraman V."/>
            <person name="Vinson J."/>
            <person name="Vo A."/>
            <person name="Wade C."/>
            <person name="Wang S."/>
            <person name="Wangchuk T."/>
            <person name="Wangdi T."/>
            <person name="Whittaker C."/>
            <person name="Wilkinson J."/>
            <person name="Wu Y."/>
            <person name="Wyman D."/>
            <person name="Yadav S."/>
            <person name="Yang S."/>
            <person name="Yang X."/>
            <person name="Yeager S."/>
            <person name="Yee E."/>
            <person name="Young G."/>
            <person name="Zainoun J."/>
            <person name="Zembeck L."/>
            <person name="Zimmer A."/>
            <person name="Zody M."/>
            <person name="Lander E."/>
        </authorList>
    </citation>
    <scope>NUCLEOTIDE SEQUENCE [LARGE SCALE GENOMIC DNA]</scope>
</reference>
<evidence type="ECO:0000259" key="2">
    <source>
        <dbReference type="Pfam" id="PF08385"/>
    </source>
</evidence>
<evidence type="ECO:0000313" key="4">
    <source>
        <dbReference type="Proteomes" id="UP000007875"/>
    </source>
</evidence>
<dbReference type="InterPro" id="IPR013594">
    <property type="entry name" value="Dynein_heavy_tail"/>
</dbReference>
<protein>
    <recommendedName>
        <fullName evidence="2">Dynein heavy chain tail domain-containing protein</fullName>
    </recommendedName>
</protein>
<dbReference type="HOGENOM" id="CLU_370318_0_0_1"/>
<dbReference type="GO" id="GO:0045505">
    <property type="term" value="F:dynein intermediate chain binding"/>
    <property type="evidence" value="ECO:0007669"/>
    <property type="project" value="InterPro"/>
</dbReference>
<keyword evidence="1" id="KW-0175">Coiled coil</keyword>
<organism evidence="3 4">
    <name type="scientific">Ciona savignyi</name>
    <name type="common">Pacific transparent sea squirt</name>
    <dbReference type="NCBI Taxonomy" id="51511"/>
    <lineage>
        <taxon>Eukaryota</taxon>
        <taxon>Metazoa</taxon>
        <taxon>Chordata</taxon>
        <taxon>Tunicata</taxon>
        <taxon>Ascidiacea</taxon>
        <taxon>Phlebobranchia</taxon>
        <taxon>Cionidae</taxon>
        <taxon>Ciona</taxon>
    </lineage>
</organism>
<keyword evidence="4" id="KW-1185">Reference proteome</keyword>
<dbReference type="PANTHER" id="PTHR22878:SF63">
    <property type="entry name" value="DYNEIN AXONEMAL HEAVY CHAIN 10"/>
    <property type="match status" value="1"/>
</dbReference>
<dbReference type="Ensembl" id="ENSCSAVT00000018533.1">
    <property type="protein sequence ID" value="ENSCSAVP00000018333.1"/>
    <property type="gene ID" value="ENSCSAVG00000010768.1"/>
</dbReference>
<feature type="domain" description="Dynein heavy chain tail" evidence="2">
    <location>
        <begin position="199"/>
        <end position="308"/>
    </location>
</feature>
<reference evidence="3" key="3">
    <citation type="submission" date="2025-09" db="UniProtKB">
        <authorList>
            <consortium name="Ensembl"/>
        </authorList>
    </citation>
    <scope>IDENTIFICATION</scope>
</reference>
<accession>H2ZL67</accession>
<dbReference type="PANTHER" id="PTHR22878">
    <property type="entry name" value="DYNEIN HEAVY CHAIN 6, AXONEMAL-LIKE-RELATED"/>
    <property type="match status" value="1"/>
</dbReference>
<dbReference type="Proteomes" id="UP000007875">
    <property type="component" value="Unassembled WGS sequence"/>
</dbReference>
<proteinExistence type="predicted"/>
<sequence>MALDDPRIEWIRDRVCLGLNIKDNEVFTEMLSRFEGEEEVKLQHFFNDSSDEEGTSALLFYSLTVEEMEEVEQCVYFLRNISGVIPVPNDIEEANATLSTYVETGLLNAHSLVMLEQMIAQVFIPLLSFGQHKSGEILNSAAPTPQLEQNNTNTPNGETPSAYSNLMYFLILGEIRLDIPNLNLEGDMIELTRRPGLMEDIETACGNWQQQISAAIEQQLKKKPQGNGPLAEIDFWRERNAALSALSEQLKLPTVTRMLDVLAQKADTTALSNFKMSRDELAKYYTEAKDNVRFLTTLERHFKVDPFELKSATIWKTVMTWFEREVQAIEAKYLSVARQMKDYEDNKYQQWIEYVDGALPGIQYVVNFAPELQEITTETKYMEQLGFMDYITRCDVAIGKFESLVNQIQKNSKDIDSRIQMIRNAELFKRIPPKPSGDLPSIETILSTPEIVLHPAVNEVHKLTVQCVRDCVESTKHFVRWMAGTCIETPAQQADGQDEPMLITFFQDIMHNPRIAELFSSISSNMQKILSNLSKFLGQQKWKRYRTLWKLEKTIVMEKFAAKNPSCVAYDDKLLFYSKIAEDVFLQATPKNQMGKDLERSPDSLEDLKFVLGVISNTKTISLDVEMRIRDIIERYRTIGMYKIEFSDEERNLITQEQITEFKTELETFADTFHESGPGAVGSDLEHGLKILNQFRKDLQKYEADRQELTNAEKLFDLPITSYPNLVRVQNEMRGLELIYALYEEQSVAREE</sequence>
<feature type="coiled-coil region" evidence="1">
    <location>
        <begin position="692"/>
        <end position="746"/>
    </location>
</feature>
<dbReference type="GO" id="GO:0051959">
    <property type="term" value="F:dynein light intermediate chain binding"/>
    <property type="evidence" value="ECO:0007669"/>
    <property type="project" value="InterPro"/>
</dbReference>
<evidence type="ECO:0000256" key="1">
    <source>
        <dbReference type="SAM" id="Coils"/>
    </source>
</evidence>
<dbReference type="GeneTree" id="ENSGT00940000154642"/>
<evidence type="ECO:0000313" key="3">
    <source>
        <dbReference type="Ensembl" id="ENSCSAVP00000018333.1"/>
    </source>
</evidence>
<dbReference type="GO" id="GO:0030286">
    <property type="term" value="C:dynein complex"/>
    <property type="evidence" value="ECO:0007669"/>
    <property type="project" value="InterPro"/>
</dbReference>
<dbReference type="AlphaFoldDB" id="H2ZL67"/>
<dbReference type="Pfam" id="PF08385">
    <property type="entry name" value="DHC_N1"/>
    <property type="match status" value="1"/>
</dbReference>
<dbReference type="GO" id="GO:0007018">
    <property type="term" value="P:microtubule-based movement"/>
    <property type="evidence" value="ECO:0007669"/>
    <property type="project" value="InterPro"/>
</dbReference>